<dbReference type="EMBL" id="AP024714">
    <property type="protein sequence ID" value="BCX80755.1"/>
    <property type="molecule type" value="Genomic_DNA"/>
</dbReference>
<feature type="domain" description="Transposase DDE" evidence="1">
    <location>
        <begin position="10"/>
        <end position="423"/>
    </location>
</feature>
<evidence type="ECO:0000313" key="3">
    <source>
        <dbReference type="Proteomes" id="UP001321825"/>
    </source>
</evidence>
<dbReference type="KEGG" id="mcau:MIT9_P0331"/>
<dbReference type="Proteomes" id="UP001321825">
    <property type="component" value="Chromosome"/>
</dbReference>
<keyword evidence="3" id="KW-1185">Reference proteome</keyword>
<reference evidence="3" key="1">
    <citation type="journal article" date="2024" name="Int. J. Syst. Evol. Microbiol.">
        <title>Methylomarinovum tepidoasis sp. nov., a moderately thermophilic methanotroph of the family Methylothermaceae isolated from a deep-sea hydrothermal field.</title>
        <authorList>
            <person name="Hirayama H."/>
            <person name="Takaki Y."/>
            <person name="Abe M."/>
            <person name="Miyazaki M."/>
            <person name="Uematsu K."/>
            <person name="Matsui Y."/>
            <person name="Takai K."/>
        </authorList>
    </citation>
    <scope>NUCLEOTIDE SEQUENCE [LARGE SCALE GENOMIC DNA]</scope>
    <source>
        <strain evidence="3">IT-9</strain>
    </source>
</reference>
<organism evidence="2 3">
    <name type="scientific">Methylomarinovum caldicuralii</name>
    <dbReference type="NCBI Taxonomy" id="438856"/>
    <lineage>
        <taxon>Bacteria</taxon>
        <taxon>Pseudomonadati</taxon>
        <taxon>Pseudomonadota</taxon>
        <taxon>Gammaproteobacteria</taxon>
        <taxon>Methylococcales</taxon>
        <taxon>Methylothermaceae</taxon>
        <taxon>Methylomarinovum</taxon>
    </lineage>
</organism>
<gene>
    <name evidence="2" type="ORF">MIT9_P0331</name>
</gene>
<dbReference type="InterPro" id="IPR047960">
    <property type="entry name" value="Transpos_IS1380"/>
</dbReference>
<dbReference type="NCBIfam" id="NF033539">
    <property type="entry name" value="transpos_IS1380"/>
    <property type="match status" value="1"/>
</dbReference>
<accession>A0AAU9BX10</accession>
<proteinExistence type="predicted"/>
<dbReference type="Pfam" id="PF13701">
    <property type="entry name" value="DDE_Tnp_1_4"/>
    <property type="match status" value="1"/>
</dbReference>
<sequence length="430" mass="48717">MTSLQPMPAKIEIDFTDEKLTSHGGWIFLGRLFNRLRLGERIGETLRLKQRARGASDAQMLLSLVASQVAGGGALSDVDVLRVDAVGKRLLGLSEVPDSRRLGEYLCRFDAHSIERLELLVQSVAAEVMPAVIAHELDQRGYLPLFVDGSAIEVSGPLFEQAAKGYNGQDQYWLHGVFLGTAWGAARLHPGGVSVTEGWREQLAAVASWIAPETPVWVHVDNAYYSKDFVEDCHRRGWDYSISVTHEGFRRPVLDSIEGLTDEAWTDIGLGEEATLTYHRPQGWREHPYVVIRRTHDGAQKRLQPAYTVILVSRDDLPVDELVRRHRQKQGQENAFKGPLIDLDLHHPPCRAFHANQAYYLCGQLAQLLLRMIQYQLLPPKARGHGIRPLIRHLIRSTARLVCHARRWRLDFAKTAFRLDWLYYASCQLE</sequence>
<evidence type="ECO:0000259" key="1">
    <source>
        <dbReference type="Pfam" id="PF13701"/>
    </source>
</evidence>
<dbReference type="InterPro" id="IPR025668">
    <property type="entry name" value="Tnp_DDE_dom"/>
</dbReference>
<protein>
    <submittedName>
        <fullName evidence="2">Transposase, IS1380 family</fullName>
    </submittedName>
</protein>
<dbReference type="AlphaFoldDB" id="A0AAU9BX10"/>
<name>A0AAU9BX10_9GAMM</name>
<evidence type="ECO:0000313" key="2">
    <source>
        <dbReference type="EMBL" id="BCX80755.1"/>
    </source>
</evidence>